<dbReference type="PROSITE" id="PS01081">
    <property type="entry name" value="HTH_TETR_1"/>
    <property type="match status" value="1"/>
</dbReference>
<dbReference type="InterPro" id="IPR050109">
    <property type="entry name" value="HTH-type_TetR-like_transc_reg"/>
</dbReference>
<protein>
    <submittedName>
        <fullName evidence="4">TetR/AcrR family transcriptional regulator</fullName>
    </submittedName>
</protein>
<dbReference type="Proteomes" id="UP001596161">
    <property type="component" value="Unassembled WGS sequence"/>
</dbReference>
<dbReference type="PANTHER" id="PTHR30055:SF222">
    <property type="entry name" value="REGULATORY PROTEIN"/>
    <property type="match status" value="1"/>
</dbReference>
<dbReference type="PANTHER" id="PTHR30055">
    <property type="entry name" value="HTH-TYPE TRANSCRIPTIONAL REGULATOR RUTR"/>
    <property type="match status" value="1"/>
</dbReference>
<dbReference type="InterPro" id="IPR023772">
    <property type="entry name" value="DNA-bd_HTH_TetR-type_CS"/>
</dbReference>
<evidence type="ECO:0000256" key="1">
    <source>
        <dbReference type="ARBA" id="ARBA00023125"/>
    </source>
</evidence>
<dbReference type="SUPFAM" id="SSF46689">
    <property type="entry name" value="Homeodomain-like"/>
    <property type="match status" value="1"/>
</dbReference>
<dbReference type="PROSITE" id="PS50977">
    <property type="entry name" value="HTH_TETR_2"/>
    <property type="match status" value="1"/>
</dbReference>
<dbReference type="EMBL" id="JBHSKT010000001">
    <property type="protein sequence ID" value="MFC5269157.1"/>
    <property type="molecule type" value="Genomic_DNA"/>
</dbReference>
<evidence type="ECO:0000313" key="5">
    <source>
        <dbReference type="Proteomes" id="UP001596161"/>
    </source>
</evidence>
<sequence>MSGKRDSIIAAALKLFCENGFQNTSTANISKEAGVATGTLFLYFKSKDELINALYKEAKTELAAYFQQDLEAETTIENKLQHFWQKAIDWALDNPYHFRFFNMYSNSPFISNLTKEEAASTFQFTQDLVEEAIKAGSIEPINCNLFINLFSGQLNATVGFLTQNLNLENRQEIIDQAFAIFWKGISKG</sequence>
<dbReference type="InterPro" id="IPR032551">
    <property type="entry name" value="BscR_C"/>
</dbReference>
<dbReference type="InterPro" id="IPR009057">
    <property type="entry name" value="Homeodomain-like_sf"/>
</dbReference>
<comment type="caution">
    <text evidence="4">The sequence shown here is derived from an EMBL/GenBank/DDBJ whole genome shotgun (WGS) entry which is preliminary data.</text>
</comment>
<keyword evidence="1 2" id="KW-0238">DNA-binding</keyword>
<dbReference type="SUPFAM" id="SSF48498">
    <property type="entry name" value="Tetracyclin repressor-like, C-terminal domain"/>
    <property type="match status" value="1"/>
</dbReference>
<organism evidence="4 5">
    <name type="scientific">Adhaeribacter terreus</name>
    <dbReference type="NCBI Taxonomy" id="529703"/>
    <lineage>
        <taxon>Bacteria</taxon>
        <taxon>Pseudomonadati</taxon>
        <taxon>Bacteroidota</taxon>
        <taxon>Cytophagia</taxon>
        <taxon>Cytophagales</taxon>
        <taxon>Hymenobacteraceae</taxon>
        <taxon>Adhaeribacter</taxon>
    </lineage>
</organism>
<reference evidence="5" key="1">
    <citation type="journal article" date="2019" name="Int. J. Syst. Evol. Microbiol.">
        <title>The Global Catalogue of Microorganisms (GCM) 10K type strain sequencing project: providing services to taxonomists for standard genome sequencing and annotation.</title>
        <authorList>
            <consortium name="The Broad Institute Genomics Platform"/>
            <consortium name="The Broad Institute Genome Sequencing Center for Infectious Disease"/>
            <person name="Wu L."/>
            <person name="Ma J."/>
        </authorList>
    </citation>
    <scope>NUCLEOTIDE SEQUENCE [LARGE SCALE GENOMIC DNA]</scope>
    <source>
        <strain evidence="5">KACC 12602</strain>
    </source>
</reference>
<dbReference type="RefSeq" id="WP_378015541.1">
    <property type="nucleotide sequence ID" value="NZ_JBHSKT010000001.1"/>
</dbReference>
<dbReference type="InterPro" id="IPR036271">
    <property type="entry name" value="Tet_transcr_reg_TetR-rel_C_sf"/>
</dbReference>
<evidence type="ECO:0000313" key="4">
    <source>
        <dbReference type="EMBL" id="MFC5269157.1"/>
    </source>
</evidence>
<dbReference type="InterPro" id="IPR001647">
    <property type="entry name" value="HTH_TetR"/>
</dbReference>
<feature type="domain" description="HTH tetR-type" evidence="3">
    <location>
        <begin position="2"/>
        <end position="62"/>
    </location>
</feature>
<feature type="DNA-binding region" description="H-T-H motif" evidence="2">
    <location>
        <begin position="25"/>
        <end position="44"/>
    </location>
</feature>
<evidence type="ECO:0000259" key="3">
    <source>
        <dbReference type="PROSITE" id="PS50977"/>
    </source>
</evidence>
<dbReference type="Gene3D" id="1.10.357.10">
    <property type="entry name" value="Tetracycline Repressor, domain 2"/>
    <property type="match status" value="1"/>
</dbReference>
<accession>A0ABW0E494</accession>
<gene>
    <name evidence="4" type="ORF">ACFPIB_00960</name>
</gene>
<dbReference type="Pfam" id="PF00440">
    <property type="entry name" value="TetR_N"/>
    <property type="match status" value="1"/>
</dbReference>
<name>A0ABW0E494_9BACT</name>
<dbReference type="Pfam" id="PF16295">
    <property type="entry name" value="TetR_C_10"/>
    <property type="match status" value="1"/>
</dbReference>
<keyword evidence="5" id="KW-1185">Reference proteome</keyword>
<evidence type="ECO:0000256" key="2">
    <source>
        <dbReference type="PROSITE-ProRule" id="PRU00335"/>
    </source>
</evidence>
<dbReference type="PRINTS" id="PR00455">
    <property type="entry name" value="HTHTETR"/>
</dbReference>
<proteinExistence type="predicted"/>